<reference evidence="3 4" key="1">
    <citation type="submission" date="2017-02" db="EMBL/GenBank/DDBJ databases">
        <title>Genome sequence of the nitrite-oxidizing bacterium Nitrobacter vulgaris strain Ab1.</title>
        <authorList>
            <person name="Mellbye B.L."/>
            <person name="Davis E.W."/>
            <person name="Spieck E."/>
            <person name="Chang J.H."/>
            <person name="Bottomley P.J."/>
            <person name="Sayavedra-Soto L.A."/>
        </authorList>
    </citation>
    <scope>NUCLEOTIDE SEQUENCE [LARGE SCALE GENOMIC DNA]</scope>
    <source>
        <strain evidence="3 4">Ab1</strain>
    </source>
</reference>
<feature type="compositionally biased region" description="Basic residues" evidence="1">
    <location>
        <begin position="9"/>
        <end position="20"/>
    </location>
</feature>
<feature type="region of interest" description="Disordered" evidence="1">
    <location>
        <begin position="1"/>
        <end position="36"/>
    </location>
</feature>
<feature type="domain" description="DUF5681" evidence="2">
    <location>
        <begin position="14"/>
        <end position="100"/>
    </location>
</feature>
<evidence type="ECO:0000256" key="1">
    <source>
        <dbReference type="SAM" id="MobiDB-lite"/>
    </source>
</evidence>
<evidence type="ECO:0000259" key="2">
    <source>
        <dbReference type="Pfam" id="PF18932"/>
    </source>
</evidence>
<name>A0A1V4I166_NITVU</name>
<organism evidence="3 4">
    <name type="scientific">Nitrobacter vulgaris</name>
    <dbReference type="NCBI Taxonomy" id="29421"/>
    <lineage>
        <taxon>Bacteria</taxon>
        <taxon>Pseudomonadati</taxon>
        <taxon>Pseudomonadota</taxon>
        <taxon>Alphaproteobacteria</taxon>
        <taxon>Hyphomicrobiales</taxon>
        <taxon>Nitrobacteraceae</taxon>
        <taxon>Nitrobacter</taxon>
    </lineage>
</organism>
<dbReference type="STRING" id="29421.B2M20_04765"/>
<sequence length="157" mass="17857">MADEDKVGYRRPPKSSRFKKGQSGNPLGSSRKARMRQRQQTLPLVDLVLENSQGLVPIREGDRRSTISMKEALIRREAALAIQGSRLALKSCLDRIDKAEQRKLAEVLDHYQAYRDYQDHYPARAKACRNRDLPLLCPIPMTCTSTITLSNYSSPVR</sequence>
<proteinExistence type="predicted"/>
<dbReference type="Proteomes" id="UP000189940">
    <property type="component" value="Unassembled WGS sequence"/>
</dbReference>
<comment type="caution">
    <text evidence="3">The sequence shown here is derived from an EMBL/GenBank/DDBJ whole genome shotgun (WGS) entry which is preliminary data.</text>
</comment>
<gene>
    <name evidence="3" type="ORF">B2M20_04765</name>
</gene>
<evidence type="ECO:0000313" key="3">
    <source>
        <dbReference type="EMBL" id="OPH83865.1"/>
    </source>
</evidence>
<dbReference type="Pfam" id="PF18932">
    <property type="entry name" value="DUF5681"/>
    <property type="match status" value="1"/>
</dbReference>
<evidence type="ECO:0000313" key="4">
    <source>
        <dbReference type="Proteomes" id="UP000189940"/>
    </source>
</evidence>
<protein>
    <recommendedName>
        <fullName evidence="2">DUF5681 domain-containing protein</fullName>
    </recommendedName>
</protein>
<keyword evidence="4" id="KW-1185">Reference proteome</keyword>
<dbReference type="EMBL" id="MWPQ01000021">
    <property type="protein sequence ID" value="OPH83865.1"/>
    <property type="molecule type" value="Genomic_DNA"/>
</dbReference>
<dbReference type="AlphaFoldDB" id="A0A1V4I166"/>
<accession>A0A1V4I166</accession>
<dbReference type="InterPro" id="IPR043736">
    <property type="entry name" value="DUF5681"/>
</dbReference>